<dbReference type="InterPro" id="IPR027417">
    <property type="entry name" value="P-loop_NTPase"/>
</dbReference>
<name>A0A6J4LPN7_9ACTN</name>
<reference evidence="1" key="1">
    <citation type="submission" date="2020-02" db="EMBL/GenBank/DDBJ databases">
        <authorList>
            <person name="Meier V. D."/>
        </authorList>
    </citation>
    <scope>NUCLEOTIDE SEQUENCE</scope>
    <source>
        <strain evidence="1">AVDCRST_MAG46</strain>
    </source>
</reference>
<accession>A0A6J4LPN7</accession>
<evidence type="ECO:0008006" key="2">
    <source>
        <dbReference type="Google" id="ProtNLM"/>
    </source>
</evidence>
<dbReference type="Gene3D" id="3.40.50.300">
    <property type="entry name" value="P-loop containing nucleotide triphosphate hydrolases"/>
    <property type="match status" value="1"/>
</dbReference>
<protein>
    <recommendedName>
        <fullName evidence="2">Uridine kinase</fullName>
    </recommendedName>
</protein>
<evidence type="ECO:0000313" key="1">
    <source>
        <dbReference type="EMBL" id="CAA9337823.1"/>
    </source>
</evidence>
<sequence length="190" mass="20702">MQLDAVAAAVLAAPARLRGSRLVCIDGRAGAGKTVLAADLADVCASAGPVTLLHMDDLYEGWSGLSTVADVVCDQLIEPWSDDRPGALASWDWHSRRRLPAVPVARTPLILLEGVGSWSLRYRDRVSLLVWVECDEQTRRGRAIERDGAEFAEHWDGWAADEDVVHARERTQALADLVVDTTAQRTAPLP</sequence>
<dbReference type="SUPFAM" id="SSF52540">
    <property type="entry name" value="P-loop containing nucleoside triphosphate hydrolases"/>
    <property type="match status" value="1"/>
</dbReference>
<gene>
    <name evidence="1" type="ORF">AVDCRST_MAG46-1797</name>
</gene>
<organism evidence="1">
    <name type="scientific">uncultured Nocardioidaceae bacterium</name>
    <dbReference type="NCBI Taxonomy" id="253824"/>
    <lineage>
        <taxon>Bacteria</taxon>
        <taxon>Bacillati</taxon>
        <taxon>Actinomycetota</taxon>
        <taxon>Actinomycetes</taxon>
        <taxon>Propionibacteriales</taxon>
        <taxon>Nocardioidaceae</taxon>
        <taxon>environmental samples</taxon>
    </lineage>
</organism>
<dbReference type="AlphaFoldDB" id="A0A6J4LPN7"/>
<proteinExistence type="predicted"/>
<dbReference type="EMBL" id="CADCUD010000116">
    <property type="protein sequence ID" value="CAA9337823.1"/>
    <property type="molecule type" value="Genomic_DNA"/>
</dbReference>